<evidence type="ECO:0000313" key="2">
    <source>
        <dbReference type="Proteomes" id="UP000198538"/>
    </source>
</evidence>
<accession>A0A1G5DVZ1</accession>
<keyword evidence="2" id="KW-1185">Reference proteome</keyword>
<dbReference type="EMBL" id="FMVM01000003">
    <property type="protein sequence ID" value="SCY18906.1"/>
    <property type="molecule type" value="Genomic_DNA"/>
</dbReference>
<sequence length="129" mass="14823">MLSLPANMIRGQTGNMKYPFFAHNSIRNREVITTNHHCELCGREPVETTVHHLTPKELGGSFMPTANLCIPCHKQIHSLYTNRDLVTLGLTDLQSLRADERIIPYLRWIRKQPASSIPRVRKSHQVRKS</sequence>
<reference evidence="2" key="1">
    <citation type="submission" date="2016-10" db="EMBL/GenBank/DDBJ databases">
        <authorList>
            <person name="Varghese N."/>
            <person name="Submissions S."/>
        </authorList>
    </citation>
    <scope>NUCLEOTIDE SEQUENCE [LARGE SCALE GENOMIC DNA]</scope>
    <source>
        <strain evidence="2">BL9</strain>
    </source>
</reference>
<dbReference type="AlphaFoldDB" id="A0A1G5DVZ1"/>
<evidence type="ECO:0000313" key="1">
    <source>
        <dbReference type="EMBL" id="SCY18906.1"/>
    </source>
</evidence>
<organism evidence="1 2">
    <name type="scientific">Paenibacillus polysaccharolyticus</name>
    <dbReference type="NCBI Taxonomy" id="582692"/>
    <lineage>
        <taxon>Bacteria</taxon>
        <taxon>Bacillati</taxon>
        <taxon>Bacillota</taxon>
        <taxon>Bacilli</taxon>
        <taxon>Bacillales</taxon>
        <taxon>Paenibacillaceae</taxon>
        <taxon>Paenibacillus</taxon>
    </lineage>
</organism>
<dbReference type="PANTHER" id="PTHR37827:SF1">
    <property type="entry name" value="HNH DOMAIN-CONTAINING PROTEIN"/>
    <property type="match status" value="1"/>
</dbReference>
<dbReference type="PANTHER" id="PTHR37827">
    <property type="entry name" value="TUDOR DOMAIN-CONTAINING PROTEIN"/>
    <property type="match status" value="1"/>
</dbReference>
<gene>
    <name evidence="1" type="ORF">SAMN05720606_10354</name>
</gene>
<protein>
    <recommendedName>
        <fullName evidence="3">HNH endonuclease</fullName>
    </recommendedName>
</protein>
<dbReference type="Gene3D" id="1.10.30.50">
    <property type="match status" value="1"/>
</dbReference>
<evidence type="ECO:0008006" key="3">
    <source>
        <dbReference type="Google" id="ProtNLM"/>
    </source>
</evidence>
<name>A0A1G5DVZ1_9BACL</name>
<dbReference type="Proteomes" id="UP000198538">
    <property type="component" value="Unassembled WGS sequence"/>
</dbReference>
<dbReference type="STRING" id="582692.SAMN05720606_10354"/>
<proteinExistence type="predicted"/>